<name>A0A6P3VZR9_CLUHA</name>
<feature type="transmembrane region" description="Helical" evidence="6">
    <location>
        <begin position="37"/>
        <end position="61"/>
    </location>
</feature>
<dbReference type="PANTHER" id="PTHR14948">
    <property type="entry name" value="NG5"/>
    <property type="match status" value="1"/>
</dbReference>
<accession>A0A6P3VZR9</accession>
<evidence type="ECO:0000256" key="2">
    <source>
        <dbReference type="ARBA" id="ARBA00006843"/>
    </source>
</evidence>
<gene>
    <name evidence="8" type="primary">LOC105902579</name>
</gene>
<evidence type="ECO:0000313" key="7">
    <source>
        <dbReference type="Proteomes" id="UP000515152"/>
    </source>
</evidence>
<dbReference type="Proteomes" id="UP000515152">
    <property type="component" value="Chromosome 12"/>
</dbReference>
<reference evidence="8" key="1">
    <citation type="submission" date="2025-08" db="UniProtKB">
        <authorList>
            <consortium name="RefSeq"/>
        </authorList>
    </citation>
    <scope>IDENTIFICATION</scope>
</reference>
<keyword evidence="5 6" id="KW-0472">Membrane</keyword>
<organism evidence="7 8">
    <name type="scientific">Clupea harengus</name>
    <name type="common">Atlantic herring</name>
    <dbReference type="NCBI Taxonomy" id="7950"/>
    <lineage>
        <taxon>Eukaryota</taxon>
        <taxon>Metazoa</taxon>
        <taxon>Chordata</taxon>
        <taxon>Craniata</taxon>
        <taxon>Vertebrata</taxon>
        <taxon>Euteleostomi</taxon>
        <taxon>Actinopterygii</taxon>
        <taxon>Neopterygii</taxon>
        <taxon>Teleostei</taxon>
        <taxon>Clupei</taxon>
        <taxon>Clupeiformes</taxon>
        <taxon>Clupeoidei</taxon>
        <taxon>Clupeidae</taxon>
        <taxon>Clupea</taxon>
    </lineage>
</organism>
<keyword evidence="3 6" id="KW-0812">Transmembrane</keyword>
<keyword evidence="4 6" id="KW-1133">Transmembrane helix</keyword>
<evidence type="ECO:0000256" key="3">
    <source>
        <dbReference type="ARBA" id="ARBA00022692"/>
    </source>
</evidence>
<evidence type="ECO:0000256" key="5">
    <source>
        <dbReference type="ARBA" id="ARBA00023136"/>
    </source>
</evidence>
<dbReference type="GeneID" id="105902579"/>
<proteinExistence type="inferred from homology"/>
<dbReference type="KEGG" id="char:105902579"/>
<comment type="subcellular location">
    <subcellularLocation>
        <location evidence="1">Membrane</location>
    </subcellularLocation>
</comment>
<feature type="transmembrane region" description="Helical" evidence="6">
    <location>
        <begin position="82"/>
        <end position="105"/>
    </location>
</feature>
<dbReference type="RefSeq" id="XP_012685674.2">
    <property type="nucleotide sequence ID" value="XM_012830220.3"/>
</dbReference>
<evidence type="ECO:0000313" key="8">
    <source>
        <dbReference type="RefSeq" id="XP_012685674.2"/>
    </source>
</evidence>
<dbReference type="PANTHER" id="PTHR14948:SF19">
    <property type="entry name" value="TRANSMEMBRANE PROTEIN 233"/>
    <property type="match status" value="1"/>
</dbReference>
<dbReference type="Pfam" id="PF04505">
    <property type="entry name" value="CD225"/>
    <property type="match status" value="1"/>
</dbReference>
<dbReference type="AlphaFoldDB" id="A0A6P3VZR9"/>
<dbReference type="InterPro" id="IPR007593">
    <property type="entry name" value="CD225/Dispanin_fam"/>
</dbReference>
<evidence type="ECO:0000256" key="4">
    <source>
        <dbReference type="ARBA" id="ARBA00022989"/>
    </source>
</evidence>
<dbReference type="GO" id="GO:0016020">
    <property type="term" value="C:membrane"/>
    <property type="evidence" value="ECO:0007669"/>
    <property type="project" value="UniProtKB-SubCell"/>
</dbReference>
<keyword evidence="7" id="KW-1185">Reference proteome</keyword>
<dbReference type="OrthoDB" id="9946633at2759"/>
<dbReference type="InterPro" id="IPR051423">
    <property type="entry name" value="CD225/Dispanin"/>
</dbReference>
<sequence>MALGMLNSDVKSSLNGSADLDHSWDAEGPPPPPLQSYLMLTIFTCFCPAYPVNIVALVFSLMSRKSYELGDYDGSRRLGKKALHVAFASAVIGILIMVVFFVVHFTKMEF</sequence>
<comment type="similarity">
    <text evidence="2">Belongs to the CD225/Dispanin family.</text>
</comment>
<protein>
    <submittedName>
        <fullName evidence="8">Transmembrane protein 233</fullName>
    </submittedName>
</protein>
<evidence type="ECO:0000256" key="6">
    <source>
        <dbReference type="SAM" id="Phobius"/>
    </source>
</evidence>
<evidence type="ECO:0000256" key="1">
    <source>
        <dbReference type="ARBA" id="ARBA00004370"/>
    </source>
</evidence>